<dbReference type="SUPFAM" id="SSF56784">
    <property type="entry name" value="HAD-like"/>
    <property type="match status" value="1"/>
</dbReference>
<dbReference type="SFLD" id="SFLDG01140">
    <property type="entry name" value="C2.B:_Phosphomannomutase_and_P"/>
    <property type="match status" value="1"/>
</dbReference>
<keyword evidence="2" id="KW-1185">Reference proteome</keyword>
<evidence type="ECO:0000313" key="2">
    <source>
        <dbReference type="Proteomes" id="UP000092687"/>
    </source>
</evidence>
<dbReference type="Proteomes" id="UP000092687">
    <property type="component" value="Chromosome"/>
</dbReference>
<dbReference type="KEGG" id="phc:BBI08_12110"/>
<dbReference type="GO" id="GO:0005829">
    <property type="term" value="C:cytosol"/>
    <property type="evidence" value="ECO:0007669"/>
    <property type="project" value="TreeGrafter"/>
</dbReference>
<proteinExistence type="predicted"/>
<dbReference type="Pfam" id="PF08282">
    <property type="entry name" value="Hydrolase_3"/>
    <property type="match status" value="1"/>
</dbReference>
<dbReference type="AlphaFoldDB" id="A0A1C7DT45"/>
<sequence length="293" mass="32994">MIINPKAIFLDMDGTILNHYNEVSSETKQVIDQLRDQGIFVFIATGRSADELAEMLPEGFAVDGVITANGMAGYIGEEVVFEHALSLELVKTIIEKARKRKIYYELFPHGNSRLVQEQDKAFVEAAIRDPKPDSVQINEWISRQKAIEEDIEWTAEITGNHFSKFYFFARTRDEIEGWKAELKELQGEMSFSMTPSSPHNAEVMVADVNKASGIKEMLERFGLTGCETLAIGDSDNDLKMFEYVSHAVAMKNAPDHIKEKVDEVTEFTCDANGVSQYLKTVVLDNMVIKEPKA</sequence>
<dbReference type="SFLD" id="SFLDS00003">
    <property type="entry name" value="Haloacid_Dehalogenase"/>
    <property type="match status" value="1"/>
</dbReference>
<dbReference type="OrthoDB" id="9810101at2"/>
<dbReference type="EMBL" id="CP016537">
    <property type="protein sequence ID" value="ANU14574.1"/>
    <property type="molecule type" value="Genomic_DNA"/>
</dbReference>
<reference evidence="2" key="1">
    <citation type="submission" date="2016-07" db="EMBL/GenBank/DDBJ databases">
        <authorList>
            <person name="See-Too W.S."/>
        </authorList>
    </citation>
    <scope>NUCLEOTIDE SEQUENCE [LARGE SCALE GENOMIC DNA]</scope>
    <source>
        <strain evidence="2">DSM 24743</strain>
    </source>
</reference>
<accession>A0A1C7DT45</accession>
<dbReference type="STRING" id="1215089.BBI08_12110"/>
<dbReference type="NCBIfam" id="TIGR01484">
    <property type="entry name" value="HAD-SF-IIB"/>
    <property type="match status" value="1"/>
</dbReference>
<evidence type="ECO:0000313" key="1">
    <source>
        <dbReference type="EMBL" id="ANU14574.1"/>
    </source>
</evidence>
<reference evidence="2" key="2">
    <citation type="submission" date="2016-10" db="EMBL/GenBank/DDBJ databases">
        <authorList>
            <person name="See-Too W.S."/>
        </authorList>
    </citation>
    <scope>NUCLEOTIDE SEQUENCE [LARGE SCALE GENOMIC DNA]</scope>
    <source>
        <strain evidence="2">DSM 24743</strain>
    </source>
</reference>
<protein>
    <submittedName>
        <fullName evidence="1">HAD family hydrolase</fullName>
    </submittedName>
</protein>
<organism evidence="1 2">
    <name type="scientific">Planococcus halocryophilus</name>
    <dbReference type="NCBI Taxonomy" id="1215089"/>
    <lineage>
        <taxon>Bacteria</taxon>
        <taxon>Bacillati</taxon>
        <taxon>Bacillota</taxon>
        <taxon>Bacilli</taxon>
        <taxon>Bacillales</taxon>
        <taxon>Caryophanaceae</taxon>
        <taxon>Planococcus</taxon>
    </lineage>
</organism>
<dbReference type="InterPro" id="IPR023214">
    <property type="entry name" value="HAD_sf"/>
</dbReference>
<name>A0A1C7DT45_9BACL</name>
<dbReference type="GO" id="GO:0000287">
    <property type="term" value="F:magnesium ion binding"/>
    <property type="evidence" value="ECO:0007669"/>
    <property type="project" value="TreeGrafter"/>
</dbReference>
<keyword evidence="1" id="KW-0378">Hydrolase</keyword>
<dbReference type="InterPro" id="IPR000150">
    <property type="entry name" value="Cof"/>
</dbReference>
<dbReference type="Gene3D" id="3.40.50.1000">
    <property type="entry name" value="HAD superfamily/HAD-like"/>
    <property type="match status" value="1"/>
</dbReference>
<gene>
    <name evidence="1" type="ORF">BBI08_12110</name>
</gene>
<dbReference type="PANTHER" id="PTHR10000">
    <property type="entry name" value="PHOSPHOSERINE PHOSPHATASE"/>
    <property type="match status" value="1"/>
</dbReference>
<dbReference type="PROSITE" id="PS01228">
    <property type="entry name" value="COF_1"/>
    <property type="match status" value="1"/>
</dbReference>
<dbReference type="NCBIfam" id="TIGR00099">
    <property type="entry name" value="Cof-subfamily"/>
    <property type="match status" value="1"/>
</dbReference>
<dbReference type="PANTHER" id="PTHR10000:SF55">
    <property type="entry name" value="5-AMINO-6-(5-PHOSPHO-D-RIBITYLAMINO)URACIL PHOSPHATASE YCSE"/>
    <property type="match status" value="1"/>
</dbReference>
<dbReference type="InterPro" id="IPR036412">
    <property type="entry name" value="HAD-like_sf"/>
</dbReference>
<dbReference type="Gene3D" id="3.30.1240.10">
    <property type="match status" value="1"/>
</dbReference>
<dbReference type="GO" id="GO:0016791">
    <property type="term" value="F:phosphatase activity"/>
    <property type="evidence" value="ECO:0007669"/>
    <property type="project" value="TreeGrafter"/>
</dbReference>
<dbReference type="RefSeq" id="WP_008497580.1">
    <property type="nucleotide sequence ID" value="NZ_CP016537.2"/>
</dbReference>
<dbReference type="InterPro" id="IPR006379">
    <property type="entry name" value="HAD-SF_hydro_IIB"/>
</dbReference>